<proteinExistence type="predicted"/>
<evidence type="ECO:0000313" key="1">
    <source>
        <dbReference type="EMBL" id="CAB4195092.1"/>
    </source>
</evidence>
<name>A0A6J5RGG3_9CAUD</name>
<reference evidence="1" key="1">
    <citation type="submission" date="2020-05" db="EMBL/GenBank/DDBJ databases">
        <authorList>
            <person name="Chiriac C."/>
            <person name="Salcher M."/>
            <person name="Ghai R."/>
            <person name="Kavagutti S V."/>
        </authorList>
    </citation>
    <scope>NUCLEOTIDE SEQUENCE</scope>
</reference>
<gene>
    <name evidence="1" type="ORF">UFOVP1279_36</name>
</gene>
<protein>
    <submittedName>
        <fullName evidence="1">Uncharacterized protein</fullName>
    </submittedName>
</protein>
<accession>A0A6J5RGG3</accession>
<organism evidence="1">
    <name type="scientific">uncultured Caudovirales phage</name>
    <dbReference type="NCBI Taxonomy" id="2100421"/>
    <lineage>
        <taxon>Viruses</taxon>
        <taxon>Duplodnaviria</taxon>
        <taxon>Heunggongvirae</taxon>
        <taxon>Uroviricota</taxon>
        <taxon>Caudoviricetes</taxon>
        <taxon>Peduoviridae</taxon>
        <taxon>Maltschvirus</taxon>
        <taxon>Maltschvirus maltsch</taxon>
    </lineage>
</organism>
<dbReference type="EMBL" id="LR797224">
    <property type="protein sequence ID" value="CAB4195092.1"/>
    <property type="molecule type" value="Genomic_DNA"/>
</dbReference>
<sequence>MSWPVTYAAGKLRFNAHYNYTIPNQAVAVIEWGFTQLWTPTVVSQNRETTDAEIPYPSVQKGKTAMIPLIITGEWSITGVPYANSVQGLMTNVAQLNSLVASTLTGDGMQSVTFTPYTGATPINGYVQVMPVDLGTGAKQGGTKAVLELRLPSGPLT</sequence>